<keyword evidence="2" id="KW-1185">Reference proteome</keyword>
<gene>
    <name evidence="1" type="ORF">B1812_17625</name>
</gene>
<reference evidence="1 2" key="1">
    <citation type="submission" date="2017-02" db="EMBL/GenBank/DDBJ databases">
        <authorList>
            <person name="Peterson S.W."/>
        </authorList>
    </citation>
    <scope>NUCLEOTIDE SEQUENCE [LARGE SCALE GENOMIC DNA]</scope>
    <source>
        <strain evidence="1 2">S285</strain>
    </source>
</reference>
<dbReference type="STRING" id="655015.B1812_17625"/>
<dbReference type="AlphaFoldDB" id="A0A1W6MYE8"/>
<sequence>MVKRATRNASQVFLSVLIQAEQRLALDAEQAANFEHKLVRGDERAAALASFLTPHLPRVFAI</sequence>
<dbReference type="EMBL" id="CP019948">
    <property type="protein sequence ID" value="ARN82605.1"/>
    <property type="molecule type" value="Genomic_DNA"/>
</dbReference>
<name>A0A1W6MYE8_9HYPH</name>
<evidence type="ECO:0000313" key="2">
    <source>
        <dbReference type="Proteomes" id="UP000193978"/>
    </source>
</evidence>
<dbReference type="RefSeq" id="WP_085772736.1">
    <property type="nucleotide sequence ID" value="NZ_AP027149.1"/>
</dbReference>
<proteinExistence type="predicted"/>
<evidence type="ECO:0000313" key="1">
    <source>
        <dbReference type="EMBL" id="ARN82605.1"/>
    </source>
</evidence>
<accession>A0A1W6MYE8</accession>
<protein>
    <submittedName>
        <fullName evidence="1">Uncharacterized protein</fullName>
    </submittedName>
</protein>
<dbReference type="Proteomes" id="UP000193978">
    <property type="component" value="Chromosome"/>
</dbReference>
<dbReference type="KEGG" id="mbry:B1812_17625"/>
<organism evidence="1 2">
    <name type="scientific">Methylocystis bryophila</name>
    <dbReference type="NCBI Taxonomy" id="655015"/>
    <lineage>
        <taxon>Bacteria</taxon>
        <taxon>Pseudomonadati</taxon>
        <taxon>Pseudomonadota</taxon>
        <taxon>Alphaproteobacteria</taxon>
        <taxon>Hyphomicrobiales</taxon>
        <taxon>Methylocystaceae</taxon>
        <taxon>Methylocystis</taxon>
    </lineage>
</organism>